<evidence type="ECO:0000256" key="2">
    <source>
        <dbReference type="ARBA" id="ARBA00004479"/>
    </source>
</evidence>
<evidence type="ECO:0000256" key="10">
    <source>
        <dbReference type="RuleBase" id="RU004439"/>
    </source>
</evidence>
<evidence type="ECO:0000256" key="6">
    <source>
        <dbReference type="ARBA" id="ARBA00022859"/>
    </source>
</evidence>
<dbReference type="SMART" id="SM00407">
    <property type="entry name" value="IGc1"/>
    <property type="match status" value="1"/>
</dbReference>
<dbReference type="GeneID" id="100919863"/>
<evidence type="ECO:0000256" key="4">
    <source>
        <dbReference type="ARBA" id="ARBA00022451"/>
    </source>
</evidence>
<sequence>MGSYACSLFLLGALALKETWEGSHSLRYFGTTVSRPGLGEPRFFSVGYVDDQQFVGFDSDSASQRVEPRAPWIEKMENVDRDYWERNTQNSKRNAQISREDLQTLHGYYNQSESGVHTFQRLVGCEISPDLSFKRGFDQYAYDGQDYLALDTETLTWTAAVNEAVNSKHKLEADERSNAERDKAYLEETCVLWLKMYLEMGKESLQRADPPSVQVTRHSTSNGEVTLQCRAQDFYPAEISLTWLRDGEEQHQDTEFIETRPAGDGTFQKWAAVGVTSGQEGKYTCRVQHEGLPEPLILKWEPESSSPWIIVGILAVAVFLLTVVIAGAVVWRKKTSGGKGGDYVLAAGSDSAQGSDVSLSAK</sequence>
<dbReference type="SUPFAM" id="SSF48726">
    <property type="entry name" value="Immunoglobulin"/>
    <property type="match status" value="1"/>
</dbReference>
<feature type="chain" id="PRO_5002788194" evidence="12">
    <location>
        <begin position="26"/>
        <end position="362"/>
    </location>
</feature>
<keyword evidence="4" id="KW-0490">MHC I</keyword>
<dbReference type="GO" id="GO:0002476">
    <property type="term" value="P:antigen processing and presentation of endogenous peptide antigen via MHC class Ib"/>
    <property type="evidence" value="ECO:0007669"/>
    <property type="project" value="TreeGrafter"/>
</dbReference>
<dbReference type="PANTHER" id="PTHR16675:SF251">
    <property type="entry name" value="HLA CLASS I HISTOCOMPATIBILITY ANTIGEN, C ALPHA CHAIN"/>
    <property type="match status" value="1"/>
</dbReference>
<evidence type="ECO:0000256" key="5">
    <source>
        <dbReference type="ARBA" id="ARBA00022692"/>
    </source>
</evidence>
<dbReference type="PROSITE" id="PS50835">
    <property type="entry name" value="IG_LIKE"/>
    <property type="match status" value="1"/>
</dbReference>
<dbReference type="InterPro" id="IPR013783">
    <property type="entry name" value="Ig-like_fold"/>
</dbReference>
<dbReference type="InterPro" id="IPR007110">
    <property type="entry name" value="Ig-like_dom"/>
</dbReference>
<dbReference type="Gene3D" id="2.60.40.10">
    <property type="entry name" value="Immunoglobulins"/>
    <property type="match status" value="1"/>
</dbReference>
<dbReference type="SUPFAM" id="SSF54452">
    <property type="entry name" value="MHC antigen-recognition domain"/>
    <property type="match status" value="1"/>
</dbReference>
<dbReference type="GO" id="GO:0042612">
    <property type="term" value="C:MHC class I protein complex"/>
    <property type="evidence" value="ECO:0007669"/>
    <property type="project" value="UniProtKB-KW"/>
</dbReference>
<dbReference type="Pfam" id="PF06623">
    <property type="entry name" value="MHC_I_C"/>
    <property type="match status" value="1"/>
</dbReference>
<reference evidence="14" key="1">
    <citation type="journal article" date="2007" name="Immunogenetics">
        <title>Characterization of major histocompatibility complex class I and class II genes from the Tasmanian devil (Sarcophilus harrisii).</title>
        <authorList>
            <person name="Siddle H.V."/>
            <person name="Sanderson C."/>
            <person name="Belov K."/>
        </authorList>
    </citation>
    <scope>NUCLEOTIDE SEQUENCE</scope>
</reference>
<keyword evidence="9" id="KW-0325">Glycoprotein</keyword>
<protein>
    <submittedName>
        <fullName evidence="14">MHC class I antigen</fullName>
    </submittedName>
</protein>
<accession>B3F368</accession>
<dbReference type="InterPro" id="IPR050208">
    <property type="entry name" value="MHC_class-I_related"/>
</dbReference>
<evidence type="ECO:0000256" key="3">
    <source>
        <dbReference type="ARBA" id="ARBA00006909"/>
    </source>
</evidence>
<dbReference type="InterPro" id="IPR003006">
    <property type="entry name" value="Ig/MHC_CS"/>
</dbReference>
<dbReference type="GO" id="GO:0001916">
    <property type="term" value="P:positive regulation of T cell mediated cytotoxicity"/>
    <property type="evidence" value="ECO:0007669"/>
    <property type="project" value="TreeGrafter"/>
</dbReference>
<dbReference type="InterPro" id="IPR036179">
    <property type="entry name" value="Ig-like_dom_sf"/>
</dbReference>
<evidence type="ECO:0000313" key="14">
    <source>
        <dbReference type="EMBL" id="ABV58866.1"/>
    </source>
</evidence>
<dbReference type="FunFam" id="2.60.40.10:FF:000014">
    <property type="entry name" value="H-2 class I histocompatibility antigen, alpha chain"/>
    <property type="match status" value="1"/>
</dbReference>
<evidence type="ECO:0000256" key="9">
    <source>
        <dbReference type="ARBA" id="ARBA00023180"/>
    </source>
</evidence>
<dbReference type="PROSITE" id="PS00290">
    <property type="entry name" value="IG_MHC"/>
    <property type="match status" value="1"/>
</dbReference>
<dbReference type="InterPro" id="IPR003597">
    <property type="entry name" value="Ig_C1-set"/>
</dbReference>
<dbReference type="FunFam" id="3.30.500.10:FF:000001">
    <property type="entry name" value="H-2 class I histocompatibility antigen, alpha chain"/>
    <property type="match status" value="1"/>
</dbReference>
<dbReference type="GO" id="GO:0005615">
    <property type="term" value="C:extracellular space"/>
    <property type="evidence" value="ECO:0007669"/>
    <property type="project" value="TreeGrafter"/>
</dbReference>
<dbReference type="CDD" id="cd07698">
    <property type="entry name" value="IgC1_MHC_I_alpha3"/>
    <property type="match status" value="1"/>
</dbReference>
<dbReference type="InterPro" id="IPR011162">
    <property type="entry name" value="MHC_I/II-like_Ag-recog"/>
</dbReference>
<dbReference type="GO" id="GO:0005102">
    <property type="term" value="F:signaling receptor binding"/>
    <property type="evidence" value="ECO:0007669"/>
    <property type="project" value="TreeGrafter"/>
</dbReference>
<dbReference type="GO" id="GO:0006955">
    <property type="term" value="P:immune response"/>
    <property type="evidence" value="ECO:0007669"/>
    <property type="project" value="InterPro"/>
</dbReference>
<dbReference type="Gene3D" id="3.30.500.10">
    <property type="entry name" value="MHC class I-like antigen recognition-like"/>
    <property type="match status" value="1"/>
</dbReference>
<dbReference type="GO" id="GO:0098553">
    <property type="term" value="C:lumenal side of endoplasmic reticulum membrane"/>
    <property type="evidence" value="ECO:0007669"/>
    <property type="project" value="UniProtKB-ARBA"/>
</dbReference>
<keyword evidence="5 11" id="KW-0812">Transmembrane</keyword>
<dbReference type="AlphaFoldDB" id="B3F368"/>
<dbReference type="Pfam" id="PF00129">
    <property type="entry name" value="MHC_I"/>
    <property type="match status" value="1"/>
</dbReference>
<evidence type="ECO:0000256" key="11">
    <source>
        <dbReference type="SAM" id="Phobius"/>
    </source>
</evidence>
<dbReference type="GO" id="GO:0030670">
    <property type="term" value="C:phagocytic vesicle membrane"/>
    <property type="evidence" value="ECO:0007669"/>
    <property type="project" value="UniProtKB-ARBA"/>
</dbReference>
<dbReference type="Pfam" id="PF07654">
    <property type="entry name" value="C1-set"/>
    <property type="match status" value="1"/>
</dbReference>
<keyword evidence="12" id="KW-0732">Signal</keyword>
<dbReference type="InterPro" id="IPR001039">
    <property type="entry name" value="MHC_I_a_a1/a2"/>
</dbReference>
<dbReference type="CTD" id="100919863"/>
<dbReference type="PANTHER" id="PTHR16675">
    <property type="entry name" value="MHC CLASS I-RELATED"/>
    <property type="match status" value="1"/>
</dbReference>
<dbReference type="InterPro" id="IPR011161">
    <property type="entry name" value="MHC_I-like_Ag-recog"/>
</dbReference>
<name>B3F368_SARHA</name>
<keyword evidence="8 11" id="KW-0472">Membrane</keyword>
<dbReference type="GO" id="GO:0042605">
    <property type="term" value="F:peptide antigen binding"/>
    <property type="evidence" value="ECO:0007669"/>
    <property type="project" value="TreeGrafter"/>
</dbReference>
<dbReference type="InterPro" id="IPR037055">
    <property type="entry name" value="MHC_I-like_Ag-recog_sf"/>
</dbReference>
<keyword evidence="6" id="KW-0391">Immunity</keyword>
<dbReference type="RefSeq" id="NP_001267783.1">
    <property type="nucleotide sequence ID" value="NM_001280854.1"/>
</dbReference>
<evidence type="ECO:0000256" key="8">
    <source>
        <dbReference type="ARBA" id="ARBA00023136"/>
    </source>
</evidence>
<dbReference type="InterPro" id="IPR010579">
    <property type="entry name" value="MHC_I_a_C"/>
</dbReference>
<evidence type="ECO:0000256" key="7">
    <source>
        <dbReference type="ARBA" id="ARBA00022989"/>
    </source>
</evidence>
<feature type="domain" description="Ig-like" evidence="13">
    <location>
        <begin position="211"/>
        <end position="289"/>
    </location>
</feature>
<proteinExistence type="evidence at transcript level"/>
<evidence type="ECO:0000259" key="13">
    <source>
        <dbReference type="PROSITE" id="PS50835"/>
    </source>
</evidence>
<organism evidence="14">
    <name type="scientific">Sarcophilus harrisii</name>
    <name type="common">Tasmanian devil</name>
    <name type="synonym">Sarcophilus laniarius</name>
    <dbReference type="NCBI Taxonomy" id="9305"/>
    <lineage>
        <taxon>Eukaryota</taxon>
        <taxon>Metazoa</taxon>
        <taxon>Chordata</taxon>
        <taxon>Craniata</taxon>
        <taxon>Vertebrata</taxon>
        <taxon>Euteleostomi</taxon>
        <taxon>Mammalia</taxon>
        <taxon>Metatheria</taxon>
        <taxon>Dasyuromorphia</taxon>
        <taxon>Dasyuridae</taxon>
        <taxon>Sarcophilus</taxon>
    </lineage>
</organism>
<dbReference type="HOGENOM" id="CLU_047501_1_1_1"/>
<keyword evidence="7 11" id="KW-1133">Transmembrane helix</keyword>
<dbReference type="GO" id="GO:0009897">
    <property type="term" value="C:external side of plasma membrane"/>
    <property type="evidence" value="ECO:0007669"/>
    <property type="project" value="TreeGrafter"/>
</dbReference>
<evidence type="ECO:0000256" key="1">
    <source>
        <dbReference type="ARBA" id="ARBA00002297"/>
    </source>
</evidence>
<dbReference type="GO" id="GO:0002486">
    <property type="term" value="P:antigen processing and presentation of endogenous peptide antigen via MHC class I via ER pathway, TAP-independent"/>
    <property type="evidence" value="ECO:0007669"/>
    <property type="project" value="TreeGrafter"/>
</dbReference>
<dbReference type="PRINTS" id="PR01638">
    <property type="entry name" value="MHCCLASSI"/>
</dbReference>
<comment type="function">
    <text evidence="1">Involved in the presentation of foreign antigens to the immune system.</text>
</comment>
<comment type="similarity">
    <text evidence="3 10">Belongs to the MHC class I family.</text>
</comment>
<dbReference type="KEGG" id="shr:100919863"/>
<feature type="signal peptide" evidence="12">
    <location>
        <begin position="1"/>
        <end position="25"/>
    </location>
</feature>
<comment type="subcellular location">
    <subcellularLocation>
        <location evidence="2">Membrane</location>
        <topology evidence="2">Single-pass type I membrane protein</topology>
    </subcellularLocation>
</comment>
<gene>
    <name evidence="14" type="primary">Saha-I</name>
</gene>
<dbReference type="OrthoDB" id="9448599at2759"/>
<evidence type="ECO:0000256" key="12">
    <source>
        <dbReference type="SAM" id="SignalP"/>
    </source>
</evidence>
<feature type="transmembrane region" description="Helical" evidence="11">
    <location>
        <begin position="308"/>
        <end position="331"/>
    </location>
</feature>
<dbReference type="EMBL" id="EF591101">
    <property type="protein sequence ID" value="ABV58866.1"/>
    <property type="molecule type" value="mRNA"/>
</dbReference>